<accession>A0ABV4BH12</accession>
<keyword evidence="3" id="KW-1185">Reference proteome</keyword>
<name>A0ABV4BH12_9GAMM</name>
<evidence type="ECO:0000256" key="1">
    <source>
        <dbReference type="SAM" id="MobiDB-lite"/>
    </source>
</evidence>
<comment type="caution">
    <text evidence="2">The sequence shown here is derived from an EMBL/GenBank/DDBJ whole genome shotgun (WGS) entry which is preliminary data.</text>
</comment>
<feature type="region of interest" description="Disordered" evidence="1">
    <location>
        <begin position="342"/>
        <end position="362"/>
    </location>
</feature>
<protein>
    <submittedName>
        <fullName evidence="2">Phosphoglycerate mutase</fullName>
    </submittedName>
</protein>
<dbReference type="Proteomes" id="UP001564408">
    <property type="component" value="Unassembled WGS sequence"/>
</dbReference>
<sequence>MARDLTLLLPGLLGPAPRAWAVSAVGKPRRLTHVECLLGRADRLPGIAGDPTGLFAAFGIAIGNGPDGPTAPFRRLADDPDGDPSGYWVRADPIHLRPDRDRARLFDARFLSIQRAEADALVATFNAHFADDGLILVAPTVDRWYLRPDHPLTWPTLPLEAVVGQPVVGGLPRGDTAGPWATRLNEIQMLFHQAEVNQQRLRTGRPAINGLWLSGGGELPKPPAGPLWGSVRSRSPLAIGLARWSGAPVADMPNGLTDWDLGWQAGSQLLHWDGPQRALGDRDEAAWLAAVDEIEAGLADLFRAVRRGRLGRFELDPGLGIRYRVTRRTEWRLWRRRRTLAEQLDPDDEPDSPRPGRAVARG</sequence>
<dbReference type="EMBL" id="JBDKXB010000029">
    <property type="protein sequence ID" value="MEY6433817.1"/>
    <property type="molecule type" value="Genomic_DNA"/>
</dbReference>
<dbReference type="RefSeq" id="WP_369668203.1">
    <property type="nucleotide sequence ID" value="NZ_JBDKXB010000029.1"/>
</dbReference>
<proteinExistence type="predicted"/>
<evidence type="ECO:0000313" key="2">
    <source>
        <dbReference type="EMBL" id="MEY6433817.1"/>
    </source>
</evidence>
<reference evidence="2 3" key="1">
    <citation type="submission" date="2024-05" db="EMBL/GenBank/DDBJ databases">
        <title>Genome Sequence and Characterization of the New Strain Purple Sulfur Bacterium of Genus Thioalkalicoccus.</title>
        <authorList>
            <person name="Bryantseva I.A."/>
            <person name="Kyndt J.A."/>
            <person name="Imhoff J.F."/>
        </authorList>
    </citation>
    <scope>NUCLEOTIDE SEQUENCE [LARGE SCALE GENOMIC DNA]</scope>
    <source>
        <strain evidence="2 3">Um2</strain>
    </source>
</reference>
<gene>
    <name evidence="2" type="ORF">ABC977_15535</name>
</gene>
<evidence type="ECO:0000313" key="3">
    <source>
        <dbReference type="Proteomes" id="UP001564408"/>
    </source>
</evidence>
<organism evidence="2 3">
    <name type="scientific">Thioalkalicoccus limnaeus</name>
    <dbReference type="NCBI Taxonomy" id="120681"/>
    <lineage>
        <taxon>Bacteria</taxon>
        <taxon>Pseudomonadati</taxon>
        <taxon>Pseudomonadota</taxon>
        <taxon>Gammaproteobacteria</taxon>
        <taxon>Chromatiales</taxon>
        <taxon>Chromatiaceae</taxon>
        <taxon>Thioalkalicoccus</taxon>
    </lineage>
</organism>